<dbReference type="InterPro" id="IPR008979">
    <property type="entry name" value="Galactose-bd-like_sf"/>
</dbReference>
<sequence>MPSGGRRRRVAVPLVAAALAAAPTAAHAQPSTRPDPFATAQTKGTRVEREISGAGAVARFWADYSAGATGDAIRKSAAIVDARLRAQGTAADPVRRAVRMLAAHATGDHRRAWCERLSLDGARVPAEHAEFVTAALAASDQALGLARPVPVPTAPGAYTDHLAARMADGDTRTFYWSDGAPTTGQQYVLDLGRVRPVERVAVAMGTAQRPLDVLRSGVLEGSVDGVTWTTVRRLTGHATVAADFGAARDLRYLRLRATAGQRHWLAVREITVRPGPADVYTDGDPTTGLRGRAAEVPLGTAEAIDRIVVLAGPDTPAGAKVEVRDQAGGWHTVGRLGGEYTDVEARGAVADGVRVVLPVGQAGVRGVDSTGIDVREIVVRPAE</sequence>
<organism evidence="4 5">
    <name type="scientific">Actinokineospora auranticolor</name>
    <dbReference type="NCBI Taxonomy" id="155976"/>
    <lineage>
        <taxon>Bacteria</taxon>
        <taxon>Bacillati</taxon>
        <taxon>Actinomycetota</taxon>
        <taxon>Actinomycetes</taxon>
        <taxon>Pseudonocardiales</taxon>
        <taxon>Pseudonocardiaceae</taxon>
        <taxon>Actinokineospora</taxon>
    </lineage>
</organism>
<reference evidence="4 5" key="1">
    <citation type="submission" date="2018-02" db="EMBL/GenBank/DDBJ databases">
        <title>Genomic Encyclopedia of Archaeal and Bacterial Type Strains, Phase II (KMG-II): from individual species to whole genera.</title>
        <authorList>
            <person name="Goeker M."/>
        </authorList>
    </citation>
    <scope>NUCLEOTIDE SEQUENCE [LARGE SCALE GENOMIC DNA]</scope>
    <source>
        <strain evidence="4 5">YU 961-1</strain>
    </source>
</reference>
<dbReference type="AlphaFoldDB" id="A0A2S6GGL7"/>
<keyword evidence="5" id="KW-1185">Reference proteome</keyword>
<dbReference type="RefSeq" id="WP_146108271.1">
    <property type="nucleotide sequence ID" value="NZ_CP154825.1"/>
</dbReference>
<evidence type="ECO:0000313" key="5">
    <source>
        <dbReference type="Proteomes" id="UP000239203"/>
    </source>
</evidence>
<gene>
    <name evidence="4" type="ORF">CLV40_12076</name>
</gene>
<accession>A0A2S6GGL7</accession>
<dbReference type="OrthoDB" id="9760892at2"/>
<dbReference type="PROSITE" id="PS50022">
    <property type="entry name" value="FA58C_3"/>
    <property type="match status" value="1"/>
</dbReference>
<evidence type="ECO:0000313" key="4">
    <source>
        <dbReference type="EMBL" id="PPK64353.1"/>
    </source>
</evidence>
<evidence type="ECO:0000256" key="2">
    <source>
        <dbReference type="SAM" id="SignalP"/>
    </source>
</evidence>
<feature type="signal peptide" evidence="2">
    <location>
        <begin position="1"/>
        <end position="28"/>
    </location>
</feature>
<dbReference type="EMBL" id="PTIX01000020">
    <property type="protein sequence ID" value="PPK64353.1"/>
    <property type="molecule type" value="Genomic_DNA"/>
</dbReference>
<dbReference type="Pfam" id="PF00754">
    <property type="entry name" value="F5_F8_type_C"/>
    <property type="match status" value="1"/>
</dbReference>
<dbReference type="Proteomes" id="UP000239203">
    <property type="component" value="Unassembled WGS sequence"/>
</dbReference>
<comment type="caution">
    <text evidence="4">The sequence shown here is derived from an EMBL/GenBank/DDBJ whole genome shotgun (WGS) entry which is preliminary data.</text>
</comment>
<evidence type="ECO:0000256" key="1">
    <source>
        <dbReference type="SAM" id="MobiDB-lite"/>
    </source>
</evidence>
<protein>
    <submittedName>
        <fullName evidence="4">F5/8 type C domain-containing protein</fullName>
    </submittedName>
</protein>
<dbReference type="InterPro" id="IPR000421">
    <property type="entry name" value="FA58C"/>
</dbReference>
<evidence type="ECO:0000259" key="3">
    <source>
        <dbReference type="PROSITE" id="PS50022"/>
    </source>
</evidence>
<feature type="region of interest" description="Disordered" evidence="1">
    <location>
        <begin position="23"/>
        <end position="46"/>
    </location>
</feature>
<name>A0A2S6GGL7_9PSEU</name>
<feature type="domain" description="F5/8 type C" evidence="3">
    <location>
        <begin position="131"/>
        <end position="275"/>
    </location>
</feature>
<dbReference type="Gene3D" id="2.60.120.260">
    <property type="entry name" value="Galactose-binding domain-like"/>
    <property type="match status" value="1"/>
</dbReference>
<dbReference type="SUPFAM" id="SSF49785">
    <property type="entry name" value="Galactose-binding domain-like"/>
    <property type="match status" value="1"/>
</dbReference>
<feature type="chain" id="PRO_5015565083" evidence="2">
    <location>
        <begin position="29"/>
        <end position="383"/>
    </location>
</feature>
<proteinExistence type="predicted"/>
<keyword evidence="2" id="KW-0732">Signal</keyword>